<reference evidence="2" key="1">
    <citation type="journal article" date="2018" name="Algal Res.">
        <title>Characterization of plant carbon substrate utilization by Auxenochlorella protothecoides.</title>
        <authorList>
            <person name="Vogler B.W."/>
            <person name="Starkenburg S.R."/>
            <person name="Sudasinghe N."/>
            <person name="Schambach J.Y."/>
            <person name="Rollin J.A."/>
            <person name="Pattathil S."/>
            <person name="Barry A.N."/>
        </authorList>
    </citation>
    <scope>NUCLEOTIDE SEQUENCE [LARGE SCALE GENOMIC DNA]</scope>
    <source>
        <strain evidence="2">UTEX 25</strain>
    </source>
</reference>
<evidence type="ECO:0000313" key="2">
    <source>
        <dbReference type="Proteomes" id="UP000279271"/>
    </source>
</evidence>
<feature type="non-terminal residue" evidence="1">
    <location>
        <position position="96"/>
    </location>
</feature>
<evidence type="ECO:0000313" key="1">
    <source>
        <dbReference type="EMBL" id="RMZ57827.1"/>
    </source>
</evidence>
<dbReference type="EMBL" id="QOKY01000029">
    <property type="protein sequence ID" value="RMZ57827.1"/>
    <property type="molecule type" value="Genomic_DNA"/>
</dbReference>
<proteinExistence type="predicted"/>
<dbReference type="AlphaFoldDB" id="A0A3M7L5G7"/>
<sequence length="96" mass="9679">MVRQTPRAPPPTALRAYVVAVQALRGLELGRGGVPAQVAQEGGALEQDLVVSPQEAGAVWAGWAEAAVAEALAYGDAGSEAVAGEALRCARRATAG</sequence>
<organism evidence="1 2">
    <name type="scientific">Auxenochlorella protothecoides</name>
    <name type="common">Green microalga</name>
    <name type="synonym">Chlorella protothecoides</name>
    <dbReference type="NCBI Taxonomy" id="3075"/>
    <lineage>
        <taxon>Eukaryota</taxon>
        <taxon>Viridiplantae</taxon>
        <taxon>Chlorophyta</taxon>
        <taxon>core chlorophytes</taxon>
        <taxon>Trebouxiophyceae</taxon>
        <taxon>Chlorellales</taxon>
        <taxon>Chlorellaceae</taxon>
        <taxon>Auxenochlorella</taxon>
    </lineage>
</organism>
<protein>
    <submittedName>
        <fullName evidence="1">Uncharacterized protein</fullName>
    </submittedName>
</protein>
<dbReference type="Proteomes" id="UP000279271">
    <property type="component" value="Unassembled WGS sequence"/>
</dbReference>
<name>A0A3M7L5G7_AUXPR</name>
<accession>A0A3M7L5G7</accession>
<gene>
    <name evidence="1" type="ORF">APUTEX25_000626</name>
</gene>
<comment type="caution">
    <text evidence="1">The sequence shown here is derived from an EMBL/GenBank/DDBJ whole genome shotgun (WGS) entry which is preliminary data.</text>
</comment>